<protein>
    <submittedName>
        <fullName evidence="3">NAPE-hydrolyzing phospholipase D</fullName>
    </submittedName>
</protein>
<dbReference type="SUPFAM" id="SSF56281">
    <property type="entry name" value="Metallo-hydrolase/oxidoreductase"/>
    <property type="match status" value="1"/>
</dbReference>
<dbReference type="GO" id="GO:0070292">
    <property type="term" value="P:N-acylphosphatidylethanolamine metabolic process"/>
    <property type="evidence" value="ECO:0007669"/>
    <property type="project" value="TreeGrafter"/>
</dbReference>
<dbReference type="GO" id="GO:0070291">
    <property type="term" value="P:N-acylethanolamine metabolic process"/>
    <property type="evidence" value="ECO:0007669"/>
    <property type="project" value="TreeGrafter"/>
</dbReference>
<proteinExistence type="predicted"/>
<dbReference type="OrthoDB" id="332863at2759"/>
<keyword evidence="4" id="KW-1185">Reference proteome</keyword>
<dbReference type="InterPro" id="IPR036866">
    <property type="entry name" value="RibonucZ/Hydroxyglut_hydro"/>
</dbReference>
<dbReference type="Pfam" id="PF12706">
    <property type="entry name" value="Lactamase_B_2"/>
    <property type="match status" value="1"/>
</dbReference>
<dbReference type="AlphaFoldDB" id="A0A9P6G8D6"/>
<accession>A0A9P6G8D6</accession>
<gene>
    <name evidence="3" type="ORF">PMIN01_10955</name>
</gene>
<dbReference type="Gene3D" id="3.60.15.10">
    <property type="entry name" value="Ribonuclease Z/Hydroxyacylglutathione hydrolase-like"/>
    <property type="match status" value="1"/>
</dbReference>
<evidence type="ECO:0000259" key="2">
    <source>
        <dbReference type="Pfam" id="PF12706"/>
    </source>
</evidence>
<dbReference type="PANTHER" id="PTHR15032:SF27">
    <property type="entry name" value="N-ACYL-PHOSPHATIDYLETHANOLAMINE-HYDROLYZING PHOSPHOLIPASE D"/>
    <property type="match status" value="1"/>
</dbReference>
<dbReference type="GO" id="GO:0005737">
    <property type="term" value="C:cytoplasm"/>
    <property type="evidence" value="ECO:0007669"/>
    <property type="project" value="TreeGrafter"/>
</dbReference>
<dbReference type="PANTHER" id="PTHR15032">
    <property type="entry name" value="N-ACYL-PHOSPHATIDYLETHANOLAMINE-HYDROLYZING PHOSPHOLIPASE D"/>
    <property type="match status" value="1"/>
</dbReference>
<evidence type="ECO:0000313" key="4">
    <source>
        <dbReference type="Proteomes" id="UP000756921"/>
    </source>
</evidence>
<dbReference type="Proteomes" id="UP000756921">
    <property type="component" value="Unassembled WGS sequence"/>
</dbReference>
<reference evidence="3" key="1">
    <citation type="journal article" date="2020" name="Mol. Plant Microbe Interact.">
        <title>Genome Sequence of the Biocontrol Agent Coniothyrium minitans strain Conio (IMI 134523).</title>
        <authorList>
            <person name="Patel D."/>
            <person name="Shittu T.A."/>
            <person name="Baroncelli R."/>
            <person name="Muthumeenakshi S."/>
            <person name="Osborne T.H."/>
            <person name="Janganan T.K."/>
            <person name="Sreenivasaprasad S."/>
        </authorList>
    </citation>
    <scope>NUCLEOTIDE SEQUENCE</scope>
    <source>
        <strain evidence="3">Conio</strain>
    </source>
</reference>
<dbReference type="EMBL" id="WJXW01000013">
    <property type="protein sequence ID" value="KAF9730997.1"/>
    <property type="molecule type" value="Genomic_DNA"/>
</dbReference>
<sequence length="514" mass="56976">MTSPLLNIAVTRNENEGIPDHHVVTKPATWASVLTPWTSAPNKEKVIRKRTSRVKLQHGTDNIASFQNPWPSFHKPTRQELWNSLAFGADEDPSIELAASRAPEALANGLTRAIRDRQAAQLLQIEKPDFSFDGDKHRSKSTWLGHASMLLQLPPLETGGSPISVLFDPIFSMRCSPSQSVGPIRSYLPPCKVEDLPPIDVVLISHNHYDHLDYETIKSLWKLHTSTVRFIVPLKNKKWFLEVGVPADRVEEFDWWESATITSEGAGNSQLQITCTPAQHGSGRDGGVANTALWSSWYLEHRTAHGNAYRVFFAGDTGYQFHGDPSWPSQPPVTGPKTQPAQFVGPKRPKSRRARSKEANLLTSEYPACPAFAEIATRLGQPHLLYLPLALGATWAYFKSFFSNYLPDSLDPFPRHGPGITGAIHMPPWDAVRVLREMTDNAAGDGKSDQPIAIGMHWGTFVTDQTEVLKTLGQLEWACSQQDVKFSRSLEGAQENGGQRASFIALNHGQSVTT</sequence>
<organism evidence="3 4">
    <name type="scientific">Paraphaeosphaeria minitans</name>
    <dbReference type="NCBI Taxonomy" id="565426"/>
    <lineage>
        <taxon>Eukaryota</taxon>
        <taxon>Fungi</taxon>
        <taxon>Dikarya</taxon>
        <taxon>Ascomycota</taxon>
        <taxon>Pezizomycotina</taxon>
        <taxon>Dothideomycetes</taxon>
        <taxon>Pleosporomycetidae</taxon>
        <taxon>Pleosporales</taxon>
        <taxon>Massarineae</taxon>
        <taxon>Didymosphaeriaceae</taxon>
        <taxon>Paraphaeosphaeria</taxon>
    </lineage>
</organism>
<evidence type="ECO:0000313" key="3">
    <source>
        <dbReference type="EMBL" id="KAF9730997.1"/>
    </source>
</evidence>
<feature type="region of interest" description="Disordered" evidence="1">
    <location>
        <begin position="324"/>
        <end position="359"/>
    </location>
</feature>
<name>A0A9P6G8D6_9PLEO</name>
<feature type="domain" description="Metallo-beta-lactamase" evidence="2">
    <location>
        <begin position="165"/>
        <end position="319"/>
    </location>
</feature>
<evidence type="ECO:0000256" key="1">
    <source>
        <dbReference type="SAM" id="MobiDB-lite"/>
    </source>
</evidence>
<dbReference type="InterPro" id="IPR001279">
    <property type="entry name" value="Metallo-B-lactamas"/>
</dbReference>
<dbReference type="GO" id="GO:0070290">
    <property type="term" value="F:N-acylphosphatidylethanolamine-specific phospholipase D activity"/>
    <property type="evidence" value="ECO:0007669"/>
    <property type="project" value="TreeGrafter"/>
</dbReference>
<comment type="caution">
    <text evidence="3">The sequence shown here is derived from an EMBL/GenBank/DDBJ whole genome shotgun (WGS) entry which is preliminary data.</text>
</comment>